<keyword evidence="2" id="KW-1185">Reference proteome</keyword>
<dbReference type="Gene3D" id="2.170.120.40">
    <property type="entry name" value="YbbR-like domain"/>
    <property type="match status" value="2"/>
</dbReference>
<sequence length="409" mass="45303">MMDRLLRNNNAVKIVALFLAIALWFVVNGNEPSGAPKYNNPVETYRISEVSLTPKYDSNRLAIIKMPKTVTVELKGAPSALNKNISPSDYEVYIDLTDFEKGAWKVPVHYSGFPSGLSVRVIPEKVDVVLEEKQTVEKDVIAQFVGDVAEGYSVGEAILTPKRVHVTLPESKIREMGQVQVNIDIASARAGIEQTVPIRVLDKKGNPLEAEVNPAVVEVKIPVTSPNKQMPIKMSYVNESPAGFSIEDIKVLTDKVTVYGPLEVIDKLNFYPGPEIDLAKIKEDRFMQLKVPLLPNVIKTEPDFIELEINITSSTTRTFEDIPISINGLGDGLKVVFISPENGKMPLMVQGSVKHVNELTKEDIQLYIDSSNLPPGEHEAPVLINLPTFISTMQEAQPLRAVIRIEKVE</sequence>
<organism evidence="1 2">
    <name type="scientific">Ammoniphilus oxalaticus</name>
    <dbReference type="NCBI Taxonomy" id="66863"/>
    <lineage>
        <taxon>Bacteria</taxon>
        <taxon>Bacillati</taxon>
        <taxon>Bacillota</taxon>
        <taxon>Bacilli</taxon>
        <taxon>Bacillales</taxon>
        <taxon>Paenibacillaceae</taxon>
        <taxon>Aneurinibacillus group</taxon>
        <taxon>Ammoniphilus</taxon>
    </lineage>
</organism>
<gene>
    <name evidence="1" type="ORF">BEP19_10385</name>
</gene>
<dbReference type="Proteomes" id="UP000284219">
    <property type="component" value="Unassembled WGS sequence"/>
</dbReference>
<dbReference type="InterPro" id="IPR012505">
    <property type="entry name" value="YbbR"/>
</dbReference>
<dbReference type="Gene3D" id="2.170.120.30">
    <property type="match status" value="2"/>
</dbReference>
<dbReference type="PANTHER" id="PTHR37804:SF1">
    <property type="entry name" value="CDAA REGULATORY PROTEIN CDAR"/>
    <property type="match status" value="1"/>
</dbReference>
<protein>
    <recommendedName>
        <fullName evidence="3">YbbR-like domain-containing protein YbbR</fullName>
    </recommendedName>
</protein>
<dbReference type="InterPro" id="IPR053154">
    <property type="entry name" value="c-di-AMP_regulator"/>
</dbReference>
<accession>A0A419SFU9</accession>
<name>A0A419SFU9_9BACL</name>
<proteinExistence type="predicted"/>
<dbReference type="PANTHER" id="PTHR37804">
    <property type="entry name" value="CDAA REGULATORY PROTEIN CDAR"/>
    <property type="match status" value="1"/>
</dbReference>
<dbReference type="EMBL" id="MCHY01000009">
    <property type="protein sequence ID" value="RKD22656.1"/>
    <property type="molecule type" value="Genomic_DNA"/>
</dbReference>
<dbReference type="RefSeq" id="WP_120190132.1">
    <property type="nucleotide sequence ID" value="NZ_MCHY01000009.1"/>
</dbReference>
<reference evidence="1 2" key="1">
    <citation type="submission" date="2016-08" db="EMBL/GenBank/DDBJ databases">
        <title>Novel Firmicute Genomes.</title>
        <authorList>
            <person name="Poppleton D.I."/>
            <person name="Gribaldo S."/>
        </authorList>
    </citation>
    <scope>NUCLEOTIDE SEQUENCE [LARGE SCALE GENOMIC DNA]</scope>
    <source>
        <strain evidence="1 2">RAOx-1</strain>
    </source>
</reference>
<comment type="caution">
    <text evidence="1">The sequence shown here is derived from an EMBL/GenBank/DDBJ whole genome shotgun (WGS) entry which is preliminary data.</text>
</comment>
<dbReference type="OrthoDB" id="1013291at2"/>
<evidence type="ECO:0008006" key="3">
    <source>
        <dbReference type="Google" id="ProtNLM"/>
    </source>
</evidence>
<dbReference type="AlphaFoldDB" id="A0A419SFU9"/>
<evidence type="ECO:0000313" key="1">
    <source>
        <dbReference type="EMBL" id="RKD22656.1"/>
    </source>
</evidence>
<evidence type="ECO:0000313" key="2">
    <source>
        <dbReference type="Proteomes" id="UP000284219"/>
    </source>
</evidence>
<dbReference type="Pfam" id="PF07949">
    <property type="entry name" value="YbbR"/>
    <property type="match status" value="3"/>
</dbReference>